<evidence type="ECO:0000313" key="8">
    <source>
        <dbReference type="EMBL" id="GER87269.1"/>
    </source>
</evidence>
<dbReference type="InterPro" id="IPR019108">
    <property type="entry name" value="Caa3_assmbl_CtaG-rel"/>
</dbReference>
<keyword evidence="2" id="KW-1003">Cell membrane</keyword>
<proteinExistence type="predicted"/>
<reference evidence="8 9" key="1">
    <citation type="submission" date="2019-10" db="EMBL/GenBank/DDBJ databases">
        <title>Dictyobacter vulcani sp. nov., within the class Ktedonobacteria, isolated from soil of volcanic Mt. Zao.</title>
        <authorList>
            <person name="Zheng Y."/>
            <person name="Wang C.M."/>
            <person name="Sakai Y."/>
            <person name="Abe K."/>
            <person name="Yokota A."/>
            <person name="Yabe S."/>
        </authorList>
    </citation>
    <scope>NUCLEOTIDE SEQUENCE [LARGE SCALE GENOMIC DNA]</scope>
    <source>
        <strain evidence="8 9">W12</strain>
    </source>
</reference>
<dbReference type="GO" id="GO:0005886">
    <property type="term" value="C:plasma membrane"/>
    <property type="evidence" value="ECO:0007669"/>
    <property type="project" value="UniProtKB-SubCell"/>
</dbReference>
<feature type="transmembrane region" description="Helical" evidence="7">
    <location>
        <begin position="160"/>
        <end position="179"/>
    </location>
</feature>
<feature type="transmembrane region" description="Helical" evidence="7">
    <location>
        <begin position="119"/>
        <end position="140"/>
    </location>
</feature>
<gene>
    <name evidence="8" type="ORF">KDW_14310</name>
</gene>
<keyword evidence="5 7" id="KW-0472">Membrane</keyword>
<feature type="transmembrane region" description="Helical" evidence="7">
    <location>
        <begin position="235"/>
        <end position="259"/>
    </location>
</feature>
<evidence type="ECO:0000256" key="1">
    <source>
        <dbReference type="ARBA" id="ARBA00004651"/>
    </source>
</evidence>
<dbReference type="RefSeq" id="WP_151755290.1">
    <property type="nucleotide sequence ID" value="NZ_BKZW01000001.1"/>
</dbReference>
<feature type="transmembrane region" description="Helical" evidence="7">
    <location>
        <begin position="191"/>
        <end position="215"/>
    </location>
</feature>
<evidence type="ECO:0000313" key="9">
    <source>
        <dbReference type="Proteomes" id="UP000326912"/>
    </source>
</evidence>
<feature type="transmembrane region" description="Helical" evidence="7">
    <location>
        <begin position="50"/>
        <end position="68"/>
    </location>
</feature>
<evidence type="ECO:0000256" key="4">
    <source>
        <dbReference type="ARBA" id="ARBA00022989"/>
    </source>
</evidence>
<feature type="region of interest" description="Disordered" evidence="6">
    <location>
        <begin position="277"/>
        <end position="302"/>
    </location>
</feature>
<protein>
    <submittedName>
        <fullName evidence="8">Membrane protein</fullName>
    </submittedName>
</protein>
<organism evidence="8 9">
    <name type="scientific">Dictyobacter vulcani</name>
    <dbReference type="NCBI Taxonomy" id="2607529"/>
    <lineage>
        <taxon>Bacteria</taxon>
        <taxon>Bacillati</taxon>
        <taxon>Chloroflexota</taxon>
        <taxon>Ktedonobacteria</taxon>
        <taxon>Ktedonobacterales</taxon>
        <taxon>Dictyobacteraceae</taxon>
        <taxon>Dictyobacter</taxon>
    </lineage>
</organism>
<dbReference type="EMBL" id="BKZW01000001">
    <property type="protein sequence ID" value="GER87269.1"/>
    <property type="molecule type" value="Genomic_DNA"/>
</dbReference>
<accession>A0A5J4KM58</accession>
<sequence length="302" mass="34262">MRADVGLNFWLTQWNWQPSIILGTIIILGLYVYLVGPFREKHHLGAPVKTRQAVLFFAGVYCIFFALVSPLDELGDAYLFSAHMVQHLLITIVAPPLLIVGLPDWLLQPLLQKRLIYRIGKFFTYPAVAFVLFNANFWLWHAPALYDATLYDPNLHILEHITYIITGVIYWWPVFSPLSEGWPRLPMVGQLMYIFLGGMPTVLLGAGLTFTNPLYEPYIHAPRAWGLSPATDQQLGGLIMWIPANIAYIIVASVFFIRWMQAQDARQRQEEALLYDTEAEDDAEVEEEATAAKQLPAGDVSL</sequence>
<dbReference type="Pfam" id="PF09678">
    <property type="entry name" value="Caa3_CtaG"/>
    <property type="match status" value="1"/>
</dbReference>
<dbReference type="Proteomes" id="UP000326912">
    <property type="component" value="Unassembled WGS sequence"/>
</dbReference>
<dbReference type="AlphaFoldDB" id="A0A5J4KM58"/>
<evidence type="ECO:0000256" key="7">
    <source>
        <dbReference type="SAM" id="Phobius"/>
    </source>
</evidence>
<comment type="subcellular location">
    <subcellularLocation>
        <location evidence="1">Cell membrane</location>
        <topology evidence="1">Multi-pass membrane protein</topology>
    </subcellularLocation>
</comment>
<keyword evidence="3 7" id="KW-0812">Transmembrane</keyword>
<keyword evidence="4 7" id="KW-1133">Transmembrane helix</keyword>
<evidence type="ECO:0000256" key="6">
    <source>
        <dbReference type="SAM" id="MobiDB-lite"/>
    </source>
</evidence>
<feature type="transmembrane region" description="Helical" evidence="7">
    <location>
        <begin position="88"/>
        <end position="107"/>
    </location>
</feature>
<evidence type="ECO:0000256" key="3">
    <source>
        <dbReference type="ARBA" id="ARBA00022692"/>
    </source>
</evidence>
<evidence type="ECO:0000256" key="2">
    <source>
        <dbReference type="ARBA" id="ARBA00022475"/>
    </source>
</evidence>
<feature type="transmembrane region" description="Helical" evidence="7">
    <location>
        <begin position="20"/>
        <end position="38"/>
    </location>
</feature>
<keyword evidence="9" id="KW-1185">Reference proteome</keyword>
<name>A0A5J4KM58_9CHLR</name>
<comment type="caution">
    <text evidence="8">The sequence shown here is derived from an EMBL/GenBank/DDBJ whole genome shotgun (WGS) entry which is preliminary data.</text>
</comment>
<evidence type="ECO:0000256" key="5">
    <source>
        <dbReference type="ARBA" id="ARBA00023136"/>
    </source>
</evidence>
<feature type="compositionally biased region" description="Acidic residues" evidence="6">
    <location>
        <begin position="277"/>
        <end position="289"/>
    </location>
</feature>